<dbReference type="CDD" id="cd08154">
    <property type="entry name" value="catalase_clade_1"/>
    <property type="match status" value="1"/>
</dbReference>
<evidence type="ECO:0000256" key="8">
    <source>
        <dbReference type="ARBA" id="ARBA00022723"/>
    </source>
</evidence>
<evidence type="ECO:0000256" key="10">
    <source>
        <dbReference type="ARBA" id="ARBA00023004"/>
    </source>
</evidence>
<dbReference type="EC" id="1.11.1.6" evidence="4 13"/>
<dbReference type="InterPro" id="IPR018028">
    <property type="entry name" value="Catalase"/>
</dbReference>
<accession>A0A0U2X7Z8</accession>
<keyword evidence="6 13" id="KW-0575">Peroxidase</keyword>
<dbReference type="PROSITE" id="PS51402">
    <property type="entry name" value="CATALASE_3"/>
    <property type="match status" value="1"/>
</dbReference>
<sequence length="534" mass="59861">MFIHSSTVKQPAALPALFNNKVDMNILLNAINKNTKLTLSALTLAMALPASAATLTKDNGATVGDNQNSITAGERGSVLLEDVQLIQKLQRFARERIPERVVHARGTGAHGVFVASKSLDDLTMAAPFTEAGKETDVFVRFSSVIHSKGSPETLRDPRGFAIKFYTDHGNWDLVGLNLPVFFIRDAIKFPDMIHSLKPSPVDNIQDPNRVFDFFSYEPGSTHMLTWVYSDYGTPASLRKMDGWGVHSYKMINKLGDVKYVKFHWVSKQGIENLNAKEVAEVQGQDFQHLTRDLYSEVNKGNFPEWDLYIKTLDPSQLDDFDYNPLDATKMWLNIKEVKAGTLTLNRMPTNFFQSTEQVAMAPSNIIAGIEPSEDKLLQGRVFSYADTQMYRLGANHQQLPINRAKVEVVNYNQDGAMNYGNTQSNVNYQPSQENLAENPIARRSQTQLKGYVQQAAIEKQQNFAQAGVLYRGFSKQERTNLINNLAGDLVKIKDSNVKHKMLSHFYKADSEYGTRLTKAVNGDIKIVKQLAANL</sequence>
<keyword evidence="11 13" id="KW-0376">Hydrogen peroxide</keyword>
<keyword evidence="10 12" id="KW-0408">Iron</keyword>
<dbReference type="InterPro" id="IPR010582">
    <property type="entry name" value="Catalase_immune_responsive"/>
</dbReference>
<dbReference type="GO" id="GO:0042542">
    <property type="term" value="P:response to hydrogen peroxide"/>
    <property type="evidence" value="ECO:0007669"/>
    <property type="project" value="TreeGrafter"/>
</dbReference>
<dbReference type="Pfam" id="PF06628">
    <property type="entry name" value="Catalase-rel"/>
    <property type="match status" value="1"/>
</dbReference>
<evidence type="ECO:0000256" key="7">
    <source>
        <dbReference type="ARBA" id="ARBA00022617"/>
    </source>
</evidence>
<evidence type="ECO:0000256" key="4">
    <source>
        <dbReference type="ARBA" id="ARBA00012314"/>
    </source>
</evidence>
<dbReference type="GO" id="GO:0020037">
    <property type="term" value="F:heme binding"/>
    <property type="evidence" value="ECO:0007669"/>
    <property type="project" value="InterPro"/>
</dbReference>
<keyword evidence="8 12" id="KW-0479">Metal-binding</keyword>
<dbReference type="PRINTS" id="PR00067">
    <property type="entry name" value="CATALASE"/>
</dbReference>
<evidence type="ECO:0000313" key="16">
    <source>
        <dbReference type="Proteomes" id="UP000065261"/>
    </source>
</evidence>
<evidence type="ECO:0000256" key="12">
    <source>
        <dbReference type="PIRSR" id="PIRSR038928-2"/>
    </source>
</evidence>
<dbReference type="InterPro" id="IPR011614">
    <property type="entry name" value="Catalase_core"/>
</dbReference>
<feature type="binding site" description="axial binding residue" evidence="12">
    <location>
        <position position="384"/>
    </location>
    <ligand>
        <name>heme</name>
        <dbReference type="ChEBI" id="CHEBI:30413"/>
    </ligand>
    <ligandPart>
        <name>Fe</name>
        <dbReference type="ChEBI" id="CHEBI:18248"/>
    </ligandPart>
</feature>
<evidence type="ECO:0000256" key="6">
    <source>
        <dbReference type="ARBA" id="ARBA00022559"/>
    </source>
</evidence>
<dbReference type="PIRSF" id="PIRSF038928">
    <property type="entry name" value="Catalase_clade1-3"/>
    <property type="match status" value="1"/>
</dbReference>
<dbReference type="InterPro" id="IPR024708">
    <property type="entry name" value="Catalase_AS"/>
</dbReference>
<comment type="catalytic activity">
    <reaction evidence="13">
        <text>2 H2O2 = O2 + 2 H2O</text>
        <dbReference type="Rhea" id="RHEA:20309"/>
        <dbReference type="ChEBI" id="CHEBI:15377"/>
        <dbReference type="ChEBI" id="CHEBI:15379"/>
        <dbReference type="ChEBI" id="CHEBI:16240"/>
        <dbReference type="EC" id="1.11.1.6"/>
    </reaction>
</comment>
<dbReference type="SUPFAM" id="SSF56634">
    <property type="entry name" value="Heme-dependent catalase-like"/>
    <property type="match status" value="1"/>
</dbReference>
<name>A0A0U2X7Z8_9GAMM</name>
<comment type="similarity">
    <text evidence="3 13">Belongs to the catalase family.</text>
</comment>
<feature type="domain" description="Catalase core" evidence="14">
    <location>
        <begin position="56"/>
        <end position="437"/>
    </location>
</feature>
<dbReference type="PROSITE" id="PS00438">
    <property type="entry name" value="CATALASE_2"/>
    <property type="match status" value="1"/>
</dbReference>
<dbReference type="PROSITE" id="PS00437">
    <property type="entry name" value="CATALASE_1"/>
    <property type="match status" value="1"/>
</dbReference>
<evidence type="ECO:0000256" key="3">
    <source>
        <dbReference type="ARBA" id="ARBA00005329"/>
    </source>
</evidence>
<dbReference type="InterPro" id="IPR020835">
    <property type="entry name" value="Catalase_sf"/>
</dbReference>
<dbReference type="PANTHER" id="PTHR11465:SF23">
    <property type="entry name" value="CATALASE-2"/>
    <property type="match status" value="1"/>
</dbReference>
<evidence type="ECO:0000259" key="14">
    <source>
        <dbReference type="SMART" id="SM01060"/>
    </source>
</evidence>
<protein>
    <recommendedName>
        <fullName evidence="5 13">Catalase</fullName>
        <ecNumber evidence="4 13">1.11.1.6</ecNumber>
    </recommendedName>
</protein>
<evidence type="ECO:0000256" key="9">
    <source>
        <dbReference type="ARBA" id="ARBA00023002"/>
    </source>
</evidence>
<evidence type="ECO:0000256" key="5">
    <source>
        <dbReference type="ARBA" id="ARBA00014132"/>
    </source>
</evidence>
<dbReference type="InterPro" id="IPR024711">
    <property type="entry name" value="Catalase_clade1/3"/>
</dbReference>
<dbReference type="Proteomes" id="UP000065261">
    <property type="component" value="Chromosome II"/>
</dbReference>
<dbReference type="Pfam" id="PF00199">
    <property type="entry name" value="Catalase"/>
    <property type="match status" value="1"/>
</dbReference>
<evidence type="ECO:0000256" key="2">
    <source>
        <dbReference type="ARBA" id="ARBA00002974"/>
    </source>
</evidence>
<comment type="function">
    <text evidence="2">Decomposes hydrogen peroxide into water and oxygen; serves to protect cells from the toxic effects of hydrogen peroxide.</text>
</comment>
<dbReference type="Gene3D" id="2.40.180.10">
    <property type="entry name" value="Catalase core domain"/>
    <property type="match status" value="1"/>
</dbReference>
<dbReference type="KEGG" id="ptn:PTRA_b0277"/>
<dbReference type="GO" id="GO:0005737">
    <property type="term" value="C:cytoplasm"/>
    <property type="evidence" value="ECO:0007669"/>
    <property type="project" value="TreeGrafter"/>
</dbReference>
<evidence type="ECO:0000256" key="13">
    <source>
        <dbReference type="RuleBase" id="RU000498"/>
    </source>
</evidence>
<dbReference type="PANTHER" id="PTHR11465">
    <property type="entry name" value="CATALASE"/>
    <property type="match status" value="1"/>
</dbReference>
<dbReference type="InterPro" id="IPR002226">
    <property type="entry name" value="Catalase_haem_BS"/>
</dbReference>
<gene>
    <name evidence="15" type="primary">katE</name>
    <name evidence="15" type="ORF">PTRA_b0277</name>
</gene>
<dbReference type="GO" id="GO:0046872">
    <property type="term" value="F:metal ion binding"/>
    <property type="evidence" value="ECO:0007669"/>
    <property type="project" value="UniProtKB-KW"/>
</dbReference>
<evidence type="ECO:0000313" key="15">
    <source>
        <dbReference type="EMBL" id="ALS34786.1"/>
    </source>
</evidence>
<dbReference type="GO" id="GO:0042744">
    <property type="term" value="P:hydrogen peroxide catabolic process"/>
    <property type="evidence" value="ECO:0007669"/>
    <property type="project" value="UniProtKB-KW"/>
</dbReference>
<keyword evidence="7 12" id="KW-0349">Heme</keyword>
<organism evidence="15">
    <name type="scientific">Pseudoalteromonas translucida KMM 520</name>
    <dbReference type="NCBI Taxonomy" id="1315283"/>
    <lineage>
        <taxon>Bacteria</taxon>
        <taxon>Pseudomonadati</taxon>
        <taxon>Pseudomonadota</taxon>
        <taxon>Gammaproteobacteria</taxon>
        <taxon>Alteromonadales</taxon>
        <taxon>Pseudoalteromonadaceae</taxon>
        <taxon>Pseudoalteromonas</taxon>
    </lineage>
</organism>
<dbReference type="EMBL" id="CP011035">
    <property type="protein sequence ID" value="ALS34786.1"/>
    <property type="molecule type" value="Genomic_DNA"/>
</dbReference>
<evidence type="ECO:0000256" key="1">
    <source>
        <dbReference type="ARBA" id="ARBA00001971"/>
    </source>
</evidence>
<reference evidence="15 16" key="1">
    <citation type="submission" date="2015-03" db="EMBL/GenBank/DDBJ databases">
        <authorList>
            <person name="Murphy D."/>
        </authorList>
    </citation>
    <scope>NUCLEOTIDE SEQUENCE [LARGE SCALE GENOMIC DNA]</scope>
    <source>
        <strain evidence="15 16">KMM 520</strain>
    </source>
</reference>
<dbReference type="GO" id="GO:0004096">
    <property type="term" value="F:catalase activity"/>
    <property type="evidence" value="ECO:0007669"/>
    <property type="project" value="UniProtKB-EC"/>
</dbReference>
<dbReference type="SMART" id="SM01060">
    <property type="entry name" value="Catalase"/>
    <property type="match status" value="1"/>
</dbReference>
<comment type="cofactor">
    <cofactor evidence="1 12">
        <name>heme</name>
        <dbReference type="ChEBI" id="CHEBI:30413"/>
    </cofactor>
</comment>
<evidence type="ECO:0000256" key="11">
    <source>
        <dbReference type="ARBA" id="ARBA00023324"/>
    </source>
</evidence>
<dbReference type="AlphaFoldDB" id="A0A0U2X7Z8"/>
<proteinExistence type="inferred from homology"/>
<dbReference type="PATRIC" id="fig|1315283.4.peg.3377"/>
<keyword evidence="9 13" id="KW-0560">Oxidoreductase</keyword>